<gene>
    <name evidence="1" type="ORF">HAKA00212_LOCUS10259</name>
</gene>
<sequence length="318" mass="35801">MGASPSCIMLPTTGTSYVAELTQQQPNRSEIYLHKSLSSRKKGVKTGARGTQTCRSTSRPNEPKIIQVFSRNKGLHDEVSDSFENVEHSSPGALVTWSLAMIRRERNKTTYQERLSYLSSFDTSNTKTAYVSLFDYFFEEMEVNSARAAAAIFGSSLKERAKTFGVFVNSISEALNYNKSKFRPFFRSEPEFVQLMLERKESLDASVIGKFYCIEDALIASLCMVIPDVLTESYSVTVTAALKAWTRGARLLLQRVHIAYFPNADRHSYSIMSPAERWKQRKNTPSSFRGMFSSPSVTITEKKQPSVLARTMTNTGTF</sequence>
<organism evidence="1">
    <name type="scientific">Heterosigma akashiwo</name>
    <name type="common">Chromophytic alga</name>
    <name type="synonym">Heterosigma carterae</name>
    <dbReference type="NCBI Taxonomy" id="2829"/>
    <lineage>
        <taxon>Eukaryota</taxon>
        <taxon>Sar</taxon>
        <taxon>Stramenopiles</taxon>
        <taxon>Ochrophyta</taxon>
        <taxon>Raphidophyceae</taxon>
        <taxon>Chattonellales</taxon>
        <taxon>Chattonellaceae</taxon>
        <taxon>Heterosigma</taxon>
    </lineage>
</organism>
<dbReference type="EMBL" id="HBIU01021919">
    <property type="protein sequence ID" value="CAE0631554.1"/>
    <property type="molecule type" value="Transcribed_RNA"/>
</dbReference>
<accession>A0A7S4D6F2</accession>
<evidence type="ECO:0000313" key="1">
    <source>
        <dbReference type="EMBL" id="CAE0631554.1"/>
    </source>
</evidence>
<reference evidence="1" key="1">
    <citation type="submission" date="2021-01" db="EMBL/GenBank/DDBJ databases">
        <authorList>
            <person name="Corre E."/>
            <person name="Pelletier E."/>
            <person name="Niang G."/>
            <person name="Scheremetjew M."/>
            <person name="Finn R."/>
            <person name="Kale V."/>
            <person name="Holt S."/>
            <person name="Cochrane G."/>
            <person name="Meng A."/>
            <person name="Brown T."/>
            <person name="Cohen L."/>
        </authorList>
    </citation>
    <scope>NUCLEOTIDE SEQUENCE</scope>
    <source>
        <strain evidence="1">CCMP3107</strain>
    </source>
</reference>
<dbReference type="AlphaFoldDB" id="A0A7S4D6F2"/>
<protein>
    <submittedName>
        <fullName evidence="1">Uncharacterized protein</fullName>
    </submittedName>
</protein>
<proteinExistence type="predicted"/>
<name>A0A7S4D6F2_HETAK</name>